<feature type="compositionally biased region" description="Low complexity" evidence="2">
    <location>
        <begin position="464"/>
        <end position="473"/>
    </location>
</feature>
<dbReference type="PANTHER" id="PTHR10492:SF57">
    <property type="entry name" value="ATP-DEPENDENT DNA HELICASE"/>
    <property type="match status" value="1"/>
</dbReference>
<feature type="compositionally biased region" description="Low complexity" evidence="2">
    <location>
        <begin position="437"/>
        <end position="447"/>
    </location>
</feature>
<feature type="region of interest" description="Disordered" evidence="2">
    <location>
        <begin position="2309"/>
        <end position="2328"/>
    </location>
</feature>
<feature type="compositionally biased region" description="Pro residues" evidence="2">
    <location>
        <begin position="967"/>
        <end position="976"/>
    </location>
</feature>
<keyword evidence="1" id="KW-0234">DNA repair</keyword>
<keyword evidence="1" id="KW-0067">ATP-binding</keyword>
<reference evidence="6 7" key="1">
    <citation type="submission" date="2020-04" db="EMBL/GenBank/DDBJ databases">
        <authorList>
            <person name="Alioto T."/>
            <person name="Alioto T."/>
            <person name="Gomez Garrido J."/>
        </authorList>
    </citation>
    <scope>NUCLEOTIDE SEQUENCE [LARGE SCALE GENOMIC DNA]</scope>
</reference>
<sequence length="2655" mass="296431">MPKRKRTKKKVSRADETDTTSSSESEDAGYARVVPSGSLCGVKINLCEAAESLKALRDVANLRVTLNRLDPRRWRISDAVASTSQRCVIPDAPDEECSNGAERRYDGGSPDTSCSASARGTMRQGRPPKKRVFNFNKRKIESSSDRAAEAPDTGAATSPAPSVLSAGDGNGSEDRPKAKRGRPRNPPPVLTVGQRSPPASDDSQPLTTPPGSPQASAVASTSQRCVIPDAPDEECSNGAERRYDGGSPDTSCSASPRGTMRQGRPPKKRVFNFNKRKIVSSSDRAAEAPDTGAATSPAPSVLSAGDGNGSEDRPKAKRGRPRNPPPVLTVGQRSPPASDDSQPLTTPGSPRATGQLACPVSSQHQPSSEPSPSCEPPEDYAIDGSESDENEPVGDSAPPRMVVLPPARVVIPMLDPHPKARWQGTVMVPSPPTLYFDSSPSSDPSVSESDERDVYRPDLEPPNSDTSSDSTDSPGDGFQASPPRDSSPASSNGDSVASLLVNSLPALTPSASPRPLVSPLPVIPGPPSPGPSSSPSSDSSVGGDDSDSGDSDYDPSTDSDVHLCDSEQEDDDDDRYHPPWYRVMPVPVELRGTKLGDKWNVARIQRFLFAARGPPDPEIAVYYDAGTFTVECAACNALFFEKEAEALVVWPNGAYGFCCSHGQVVLPDIPPREGLLKDLFENVHPQCKEFKRNIVSYSHTLALCGFSTKVLGYDSWPYVYRIQGQIYTPITPAYEHLLHDPENPDQPRFVQAWAGQRRNAECRFLDTELAVSLMAEVAPRVDRMLLHCLETELRAVNPFIKAYKTMGEVWREKVQEAIESNTGRPSDLVMLLAKAGDPLVALGPNKEVLTPLNRTEYAAIYSGDVVPQTPTHVVYMKGRVHNMPLLSEFTLPFLFVLLFPRGTVIWRPNMQLTPVRRLPPPRRGGNPPRPRSPPDRGNISSDGDGQPGVTGDLGTSNDESDDGSEQDPPPQPPQPPGGGVAGRRRYKRVTYRAAMRHYMQRRAIPATLHLAGRLSQVFAVYASVKNEEIQLDYYRRNQKKLRFLPRFDLEDALNRQARLHDVTPGRVFIVPDSFKRSPRAFAGYLRDQLHIIQTYGTPDLFITCTINRKWPEVIRNKDIFPNEGSDNLDILNRLLHLKLKRLVWLLTDRLILGVVKHIVYTIEFQNRGGTHFHMLVTLERKLNTPAAIDEVVKATIPNQQEDPELYALVTDFMLHTRCSPKCARKGVSGCAKGFPVPFAEETEINTGTNVVTYRRPDDGAYFEVNGVRHTNRSVSTYNPFILKFMGSHANVQVVTSVRTVSYILAYIFKGVDKGSMRVMQRRYPGFTPNLPRPLDPSARDMRRREDLHRVNFFLTTRDDRTRQSVNAANRPELREADLVDGLPMDDVQNVYLDYDEIQAASEVKVVLGADAWWSLEGFEYYSSRIKVELLLVHEEGKESVRIVDGNIAAALHRDQHDTKLTSFFKVMREFVPGNDGFDARKLYYDQMPVYFRWDAPAHTWKRRVNNMTAETLGRMPVINPRCGDLFYLRMLLKHVPGPRSFTDLKTVNGVTYGTYKEAANHRSLLRGDEQYVRAMEEVRNLGPADRLRNFFVTIVMMCELDNPLALMERFAEHMVADWVRKGMPLADAVSKLQRFVARRLMAAGVLHMPELIEGVDVDTPEDPRFNTPDEPRPLGAGDPPMSAAEIEADYATLNDEQKKLVDEVVRLHASYIAGERPVTRAVFLSGPAGTGKSRVITHLDHAIRRAGGRVVKVAPTGMAANAIGGRTAHSAFGLPLNLTDTSSSGMTYDQRRWHTLRRATLVIFDELAMASKHFFRILHELLTDMHSAPGARMPRGADPDDWPPVFAGVPVLLTGDFRQAGPVATQGALMQDLHLRNWEHFSRCRVMTLTRNMRAAGNEHFADWLLRLGEGRISDTAAGRPNYVKLPDKWIVHTLDELIDRVYENDYLGASADRCIVTMRNRVCSNVNNRILSRLPGEVVEKLSVDDVVEDDYGRNVPRNPAANVAGRVDSTRLNPRTEWMQGQITVDMLNQCTPSGMPEHRLRLKKGCMLMLLRNIDIDKGLCNGTRMRLEGCTANTLVCTVLSGRSVGLEVFIPRIDTIASFSANVPFRRNQFPVRLAWCCTILKMQGQTLDRVGVYLDTYLFGHGLLYVALSRVRSAESVSVLMTEQMEQGYDEVNHEYFTYNKVDQQIWDLNEARRVPAVGGDPHAFPVVDPDDDDSDADHGPFGPSADGETTEPNLPPPLTCVEHHDPDFPQPTVFLEEAYRLALRRVRKLPMTEDEARVADLYINTHPSMPGDPRVLDQVAADAEGQTQPPTNQTPHSDAADQVSRAVHGLLEVDDNEEFLELWDEIQRNYGDGVDRQLLTVELFQRIDSFVARFPCFGRHVDALRDPPPVVEGPVERDVALRDEPFWRMARRTYMYDFWRDALHPQEFIAFVKHVDEFEDFRDAYFRCRRNDRPRFLHLLSTLPEDRWYRDPGELDAALAFDECVKVVDVDPGRMDDATKAAMVTSFKTLADHPHALYVLNLRLRHDHGVADLRRFVRRNREWRFLVGDLCVIPEYAAAKVAAPIAFADEPLPTPLPVDDELDLDRVKRLFTLSLALTPAVLDVRQRHFLDEAFATRPGLEAEMRDWAESIVPLVPQYLNTTQQLPER</sequence>
<keyword evidence="1" id="KW-0547">Nucleotide-binding</keyword>
<gene>
    <name evidence="6" type="ORF">CLODIP_2_CD00772</name>
</gene>
<accession>A0A8S1E8P1</accession>
<dbReference type="Pfam" id="PF21530">
    <property type="entry name" value="Pif1_2B_dom"/>
    <property type="match status" value="1"/>
</dbReference>
<keyword evidence="1" id="KW-0227">DNA damage</keyword>
<evidence type="ECO:0000259" key="4">
    <source>
        <dbReference type="Pfam" id="PF14214"/>
    </source>
</evidence>
<dbReference type="SUPFAM" id="SSF52540">
    <property type="entry name" value="P-loop containing nucleoside triphosphate hydrolases"/>
    <property type="match status" value="2"/>
</dbReference>
<dbReference type="OrthoDB" id="8121869at2759"/>
<feature type="compositionally biased region" description="Acidic residues" evidence="2">
    <location>
        <begin position="376"/>
        <end position="392"/>
    </location>
</feature>
<feature type="region of interest" description="Disordered" evidence="2">
    <location>
        <begin position="1"/>
        <end position="30"/>
    </location>
</feature>
<dbReference type="GO" id="GO:0005524">
    <property type="term" value="F:ATP binding"/>
    <property type="evidence" value="ECO:0007669"/>
    <property type="project" value="UniProtKB-KW"/>
</dbReference>
<dbReference type="GO" id="GO:0006310">
    <property type="term" value="P:DNA recombination"/>
    <property type="evidence" value="ECO:0007669"/>
    <property type="project" value="UniProtKB-KW"/>
</dbReference>
<feature type="region of interest" description="Disordered" evidence="2">
    <location>
        <begin position="1657"/>
        <end position="1677"/>
    </location>
</feature>
<feature type="compositionally biased region" description="Basic residues" evidence="2">
    <location>
        <begin position="264"/>
        <end position="278"/>
    </location>
</feature>
<evidence type="ECO:0000256" key="1">
    <source>
        <dbReference type="RuleBase" id="RU363044"/>
    </source>
</evidence>
<evidence type="ECO:0000313" key="7">
    <source>
        <dbReference type="Proteomes" id="UP000494165"/>
    </source>
</evidence>
<dbReference type="GO" id="GO:0016787">
    <property type="term" value="F:hydrolase activity"/>
    <property type="evidence" value="ECO:0007669"/>
    <property type="project" value="UniProtKB-KW"/>
</dbReference>
<keyword evidence="1" id="KW-0378">Hydrolase</keyword>
<feature type="domain" description="Helitron helicase-like" evidence="4">
    <location>
        <begin position="993"/>
        <end position="1176"/>
    </location>
</feature>
<feature type="compositionally biased region" description="Basic and acidic residues" evidence="2">
    <location>
        <begin position="138"/>
        <end position="149"/>
    </location>
</feature>
<comment type="similarity">
    <text evidence="1">Belongs to the helicase family.</text>
</comment>
<feature type="domain" description="DNA helicase Pif1-like 2B" evidence="5">
    <location>
        <begin position="2029"/>
        <end position="2070"/>
    </location>
</feature>
<feature type="domain" description="DNA helicase Pif1-like DEAD-box helicase" evidence="3">
    <location>
        <begin position="1693"/>
        <end position="1916"/>
    </location>
</feature>
<name>A0A8S1E8P1_9INSE</name>
<feature type="compositionally biased region" description="Pro residues" evidence="2">
    <location>
        <begin position="917"/>
        <end position="931"/>
    </location>
</feature>
<feature type="compositionally biased region" description="Low complexity" evidence="2">
    <location>
        <begin position="359"/>
        <end position="372"/>
    </location>
</feature>
<dbReference type="PANTHER" id="PTHR10492">
    <property type="match status" value="1"/>
</dbReference>
<comment type="catalytic activity">
    <reaction evidence="1">
        <text>ATP + H2O = ADP + phosphate + H(+)</text>
        <dbReference type="Rhea" id="RHEA:13065"/>
        <dbReference type="ChEBI" id="CHEBI:15377"/>
        <dbReference type="ChEBI" id="CHEBI:15378"/>
        <dbReference type="ChEBI" id="CHEBI:30616"/>
        <dbReference type="ChEBI" id="CHEBI:43474"/>
        <dbReference type="ChEBI" id="CHEBI:456216"/>
        <dbReference type="EC" id="5.6.2.3"/>
    </reaction>
</comment>
<feature type="compositionally biased region" description="Low complexity" evidence="2">
    <location>
        <begin position="480"/>
        <end position="491"/>
    </location>
</feature>
<feature type="compositionally biased region" description="Pro residues" evidence="2">
    <location>
        <begin position="516"/>
        <end position="532"/>
    </location>
</feature>
<evidence type="ECO:0000259" key="3">
    <source>
        <dbReference type="Pfam" id="PF05970"/>
    </source>
</evidence>
<feature type="compositionally biased region" description="Basic and acidic residues" evidence="2">
    <location>
        <begin position="1661"/>
        <end position="1672"/>
    </location>
</feature>
<evidence type="ECO:0000256" key="2">
    <source>
        <dbReference type="SAM" id="MobiDB-lite"/>
    </source>
</evidence>
<dbReference type="Pfam" id="PF14214">
    <property type="entry name" value="Helitron_like_N"/>
    <property type="match status" value="1"/>
</dbReference>
<comment type="caution">
    <text evidence="6">The sequence shown here is derived from an EMBL/GenBank/DDBJ whole genome shotgun (WGS) entry which is preliminary data.</text>
</comment>
<feature type="compositionally biased region" description="Polar residues" evidence="2">
    <location>
        <begin position="2312"/>
        <end position="2323"/>
    </location>
</feature>
<feature type="compositionally biased region" description="Polar residues" evidence="2">
    <location>
        <begin position="213"/>
        <end position="224"/>
    </location>
</feature>
<feature type="region of interest" description="Disordered" evidence="2">
    <location>
        <begin position="509"/>
        <end position="578"/>
    </location>
</feature>
<keyword evidence="7" id="KW-1185">Reference proteome</keyword>
<dbReference type="InterPro" id="IPR049163">
    <property type="entry name" value="Pif1-like_2B_dom"/>
</dbReference>
<comment type="cofactor">
    <cofactor evidence="1">
        <name>Mg(2+)</name>
        <dbReference type="ChEBI" id="CHEBI:18420"/>
    </cofactor>
</comment>
<dbReference type="GO" id="GO:0043139">
    <property type="term" value="F:5'-3' DNA helicase activity"/>
    <property type="evidence" value="ECO:0007669"/>
    <property type="project" value="UniProtKB-EC"/>
</dbReference>
<organism evidence="6 7">
    <name type="scientific">Cloeon dipterum</name>
    <dbReference type="NCBI Taxonomy" id="197152"/>
    <lineage>
        <taxon>Eukaryota</taxon>
        <taxon>Metazoa</taxon>
        <taxon>Ecdysozoa</taxon>
        <taxon>Arthropoda</taxon>
        <taxon>Hexapoda</taxon>
        <taxon>Insecta</taxon>
        <taxon>Pterygota</taxon>
        <taxon>Palaeoptera</taxon>
        <taxon>Ephemeroptera</taxon>
        <taxon>Pisciforma</taxon>
        <taxon>Baetidae</taxon>
        <taxon>Cloeon</taxon>
    </lineage>
</organism>
<feature type="region of interest" description="Disordered" evidence="2">
    <location>
        <begin position="421"/>
        <end position="495"/>
    </location>
</feature>
<feature type="region of interest" description="Disordered" evidence="2">
    <location>
        <begin position="2206"/>
        <end position="2252"/>
    </location>
</feature>
<dbReference type="InterPro" id="IPR010285">
    <property type="entry name" value="DNA_helicase_pif1-like_DEAD"/>
</dbReference>
<dbReference type="InterPro" id="IPR025476">
    <property type="entry name" value="Helitron_helicase-like"/>
</dbReference>
<keyword evidence="1" id="KW-0347">Helicase</keyword>
<evidence type="ECO:0000313" key="6">
    <source>
        <dbReference type="EMBL" id="CAB3388602.1"/>
    </source>
</evidence>
<dbReference type="Gene3D" id="3.40.50.300">
    <property type="entry name" value="P-loop containing nucleotide triphosphate hydrolases"/>
    <property type="match status" value="1"/>
</dbReference>
<dbReference type="Pfam" id="PF05970">
    <property type="entry name" value="PIF1"/>
    <property type="match status" value="1"/>
</dbReference>
<dbReference type="Proteomes" id="UP000494165">
    <property type="component" value="Unassembled WGS sequence"/>
</dbReference>
<proteinExistence type="inferred from homology"/>
<dbReference type="EMBL" id="CADEPI010000828">
    <property type="protein sequence ID" value="CAB3388602.1"/>
    <property type="molecule type" value="Genomic_DNA"/>
</dbReference>
<protein>
    <recommendedName>
        <fullName evidence="1">ATP-dependent DNA helicase</fullName>
        <ecNumber evidence="1">5.6.2.3</ecNumber>
    </recommendedName>
</protein>
<dbReference type="EC" id="5.6.2.3" evidence="1"/>
<dbReference type="CDD" id="cd18809">
    <property type="entry name" value="SF1_C_RecD"/>
    <property type="match status" value="1"/>
</dbReference>
<feature type="compositionally biased region" description="Acidic residues" evidence="2">
    <location>
        <begin position="544"/>
        <end position="557"/>
    </location>
</feature>
<feature type="compositionally biased region" description="Low complexity" evidence="2">
    <location>
        <begin position="533"/>
        <end position="543"/>
    </location>
</feature>
<feature type="region of interest" description="Disordered" evidence="2">
    <location>
        <begin position="91"/>
        <end position="401"/>
    </location>
</feature>
<evidence type="ECO:0000259" key="5">
    <source>
        <dbReference type="Pfam" id="PF21530"/>
    </source>
</evidence>
<dbReference type="GO" id="GO:0006281">
    <property type="term" value="P:DNA repair"/>
    <property type="evidence" value="ECO:0007669"/>
    <property type="project" value="UniProtKB-KW"/>
</dbReference>
<dbReference type="GO" id="GO:0000723">
    <property type="term" value="P:telomere maintenance"/>
    <property type="evidence" value="ECO:0007669"/>
    <property type="project" value="InterPro"/>
</dbReference>
<dbReference type="InterPro" id="IPR027417">
    <property type="entry name" value="P-loop_NTPase"/>
</dbReference>
<keyword evidence="1" id="KW-0233">DNA recombination</keyword>
<feature type="compositionally biased region" description="Basic residues" evidence="2">
    <location>
        <begin position="1"/>
        <end position="11"/>
    </location>
</feature>
<feature type="region of interest" description="Disordered" evidence="2">
    <location>
        <begin position="914"/>
        <end position="985"/>
    </location>
</feature>
<feature type="compositionally biased region" description="Polar residues" evidence="2">
    <location>
        <begin position="339"/>
        <end position="348"/>
    </location>
</feature>